<dbReference type="AlphaFoldDB" id="A0ABD1EGC8"/>
<keyword evidence="4" id="KW-1185">Reference proteome</keyword>
<name>A0ABD1EGC8_HYPHA</name>
<sequence length="785" mass="87687">MTDYELSFAVMAIKLFLVLVSVILHLSNGQTGNIIRDELVTCFNNSALPGITTADRRPPSDLNLLVEFIRKIEDANPTMTQRELSLLILQEIRQDGIQRTERTLDERFGVPYSSSRVERLKFNSLLRQFLPNGERKLDFGDLSDYERCSLHYMISNTIDDIRRDNEATDCSRSARYTARIFNRWRRDDTEEQNVQEDLEETESLGLGVSVRSTQNVSSCPIELGVVYSPSGTFKVGNFLSGITAGLNQQNVENVDNRYAATITGELCEALLYQAASAVSLGAAGGWNSTLNPKYFFLQSNVLLQSTDAELRGALDGLYIALQLDTLLSRNSDFRISQLIDMYYSPYEKGVLDSSFKACNRYSLYSNMTNTETMTTQLFNYMPVLNRHAISGSSLTSGVFQELTNVGIQAFNTYLPHMASSDLACLGESTIERVATDFLIYFDSGWNYNTVQLVLSYILDNIDVNKFQSRYTVYGGSSLNNITSQGTRYLADFYIQFNQTTYNNETAGFNYVGIFEAVENYGRNKLNNNSYAGGESTIVLLVTRTSLTDDQRTFLTQRREIFNNQLPDIEFLVLGVGSESDYSAIVTNTNRVAILQDTTSEDTLRSIGQQVVNNIKQIPRAIINPGCTSQYTGSSSTFFVTDYVEPLGVNYYRISPNYFATGGENRNLRIREKGYGTINVCLSRDTSRPDNSSGSDCSSLQNSEKVVDITNYCSDSVNSCQPIYISVIGGNSSVQCKSTLCRFPDDIQYQITLENAGCATGSSVMVTVSTITVFIMFLQIALFVLL</sequence>
<feature type="chain" id="PRO_5044765254" evidence="2">
    <location>
        <begin position="30"/>
        <end position="785"/>
    </location>
</feature>
<organism evidence="3 4">
    <name type="scientific">Hypothenemus hampei</name>
    <name type="common">Coffee berry borer</name>
    <dbReference type="NCBI Taxonomy" id="57062"/>
    <lineage>
        <taxon>Eukaryota</taxon>
        <taxon>Metazoa</taxon>
        <taxon>Ecdysozoa</taxon>
        <taxon>Arthropoda</taxon>
        <taxon>Hexapoda</taxon>
        <taxon>Insecta</taxon>
        <taxon>Pterygota</taxon>
        <taxon>Neoptera</taxon>
        <taxon>Endopterygota</taxon>
        <taxon>Coleoptera</taxon>
        <taxon>Polyphaga</taxon>
        <taxon>Cucujiformia</taxon>
        <taxon>Curculionidae</taxon>
        <taxon>Scolytinae</taxon>
        <taxon>Hypothenemus</taxon>
    </lineage>
</organism>
<feature type="signal peptide" evidence="2">
    <location>
        <begin position="1"/>
        <end position="29"/>
    </location>
</feature>
<protein>
    <submittedName>
        <fullName evidence="3">Uncharacterized protein</fullName>
    </submittedName>
</protein>
<dbReference type="EMBL" id="JBDJPC010000008">
    <property type="protein sequence ID" value="KAL1492992.1"/>
    <property type="molecule type" value="Genomic_DNA"/>
</dbReference>
<comment type="caution">
    <text evidence="3">The sequence shown here is derived from an EMBL/GenBank/DDBJ whole genome shotgun (WGS) entry which is preliminary data.</text>
</comment>
<dbReference type="Proteomes" id="UP001566132">
    <property type="component" value="Unassembled WGS sequence"/>
</dbReference>
<proteinExistence type="predicted"/>
<keyword evidence="1" id="KW-1133">Transmembrane helix</keyword>
<gene>
    <name evidence="3" type="ORF">ABEB36_011141</name>
</gene>
<accession>A0ABD1EGC8</accession>
<evidence type="ECO:0000256" key="2">
    <source>
        <dbReference type="SAM" id="SignalP"/>
    </source>
</evidence>
<evidence type="ECO:0000313" key="3">
    <source>
        <dbReference type="EMBL" id="KAL1492992.1"/>
    </source>
</evidence>
<evidence type="ECO:0000256" key="1">
    <source>
        <dbReference type="SAM" id="Phobius"/>
    </source>
</evidence>
<feature type="transmembrane region" description="Helical" evidence="1">
    <location>
        <begin position="763"/>
        <end position="784"/>
    </location>
</feature>
<reference evidence="3 4" key="1">
    <citation type="submission" date="2024-05" db="EMBL/GenBank/DDBJ databases">
        <title>Genetic variation in Jamaican populations of the coffee berry borer (Hypothenemus hampei).</title>
        <authorList>
            <person name="Errbii M."/>
            <person name="Myrie A."/>
        </authorList>
    </citation>
    <scope>NUCLEOTIDE SEQUENCE [LARGE SCALE GENOMIC DNA]</scope>
    <source>
        <strain evidence="3">JA-Hopewell-2020-01-JO</strain>
        <tissue evidence="3">Whole body</tissue>
    </source>
</reference>
<evidence type="ECO:0000313" key="4">
    <source>
        <dbReference type="Proteomes" id="UP001566132"/>
    </source>
</evidence>
<keyword evidence="2" id="KW-0732">Signal</keyword>
<keyword evidence="1" id="KW-0472">Membrane</keyword>
<keyword evidence="1" id="KW-0812">Transmembrane</keyword>